<keyword evidence="4 7" id="KW-0238">DNA-binding</keyword>
<evidence type="ECO:0000259" key="9">
    <source>
        <dbReference type="PROSITE" id="PS51755"/>
    </source>
</evidence>
<protein>
    <submittedName>
        <fullName evidence="10">Response regulator transcription factor</fullName>
    </submittedName>
</protein>
<evidence type="ECO:0000313" key="11">
    <source>
        <dbReference type="Proteomes" id="UP000515928"/>
    </source>
</evidence>
<dbReference type="SMART" id="SM00862">
    <property type="entry name" value="Trans_reg_C"/>
    <property type="match status" value="1"/>
</dbReference>
<dbReference type="KEGG" id="eio:H9L01_02775"/>
<dbReference type="Pfam" id="PF00072">
    <property type="entry name" value="Response_reg"/>
    <property type="match status" value="1"/>
</dbReference>
<evidence type="ECO:0000256" key="1">
    <source>
        <dbReference type="ARBA" id="ARBA00022553"/>
    </source>
</evidence>
<evidence type="ECO:0000256" key="3">
    <source>
        <dbReference type="ARBA" id="ARBA00023015"/>
    </source>
</evidence>
<dbReference type="PROSITE" id="PS50110">
    <property type="entry name" value="RESPONSE_REGULATORY"/>
    <property type="match status" value="1"/>
</dbReference>
<dbReference type="PANTHER" id="PTHR48111:SF22">
    <property type="entry name" value="REGULATOR OF RPOS"/>
    <property type="match status" value="1"/>
</dbReference>
<dbReference type="RefSeq" id="WP_187534510.1">
    <property type="nucleotide sequence ID" value="NZ_CBCSHU010000001.1"/>
</dbReference>
<dbReference type="CDD" id="cd00156">
    <property type="entry name" value="REC"/>
    <property type="match status" value="1"/>
</dbReference>
<dbReference type="AlphaFoldDB" id="A0A7G9S0D3"/>
<evidence type="ECO:0000256" key="6">
    <source>
        <dbReference type="PROSITE-ProRule" id="PRU00169"/>
    </source>
</evidence>
<dbReference type="SMART" id="SM00448">
    <property type="entry name" value="REC"/>
    <property type="match status" value="1"/>
</dbReference>
<dbReference type="Gene3D" id="3.40.50.2300">
    <property type="match status" value="1"/>
</dbReference>
<evidence type="ECO:0000259" key="8">
    <source>
        <dbReference type="PROSITE" id="PS50110"/>
    </source>
</evidence>
<name>A0A7G9S0D3_9FIRM</name>
<dbReference type="Proteomes" id="UP000515928">
    <property type="component" value="Chromosome"/>
</dbReference>
<accession>A0A7G9S0D3</accession>
<dbReference type="InterPro" id="IPR039420">
    <property type="entry name" value="WalR-like"/>
</dbReference>
<keyword evidence="2" id="KW-0902">Two-component regulatory system</keyword>
<evidence type="ECO:0000256" key="5">
    <source>
        <dbReference type="ARBA" id="ARBA00023163"/>
    </source>
</evidence>
<dbReference type="PROSITE" id="PS51755">
    <property type="entry name" value="OMPR_PHOB"/>
    <property type="match status" value="1"/>
</dbReference>
<dbReference type="InterPro" id="IPR001789">
    <property type="entry name" value="Sig_transdc_resp-reg_receiver"/>
</dbReference>
<dbReference type="CDD" id="cd00383">
    <property type="entry name" value="trans_reg_C"/>
    <property type="match status" value="1"/>
</dbReference>
<evidence type="ECO:0000256" key="7">
    <source>
        <dbReference type="PROSITE-ProRule" id="PRU01091"/>
    </source>
</evidence>
<dbReference type="PANTHER" id="PTHR48111">
    <property type="entry name" value="REGULATOR OF RPOS"/>
    <property type="match status" value="1"/>
</dbReference>
<gene>
    <name evidence="10" type="ORF">H9L01_02775</name>
</gene>
<dbReference type="GO" id="GO:0000976">
    <property type="term" value="F:transcription cis-regulatory region binding"/>
    <property type="evidence" value="ECO:0007669"/>
    <property type="project" value="TreeGrafter"/>
</dbReference>
<reference evidence="10 11" key="1">
    <citation type="submission" date="2020-08" db="EMBL/GenBank/DDBJ databases">
        <title>Genome sequence of Erysipelothrix inopinata DSM 15511T.</title>
        <authorList>
            <person name="Hyun D.-W."/>
            <person name="Bae J.-W."/>
        </authorList>
    </citation>
    <scope>NUCLEOTIDE SEQUENCE [LARGE SCALE GENOMIC DNA]</scope>
    <source>
        <strain evidence="10 11">DSM 15511</strain>
    </source>
</reference>
<dbReference type="EMBL" id="CP060715">
    <property type="protein sequence ID" value="QNN61308.1"/>
    <property type="molecule type" value="Genomic_DNA"/>
</dbReference>
<feature type="domain" description="OmpR/PhoB-type" evidence="9">
    <location>
        <begin position="126"/>
        <end position="221"/>
    </location>
</feature>
<dbReference type="GO" id="GO:0032993">
    <property type="term" value="C:protein-DNA complex"/>
    <property type="evidence" value="ECO:0007669"/>
    <property type="project" value="TreeGrafter"/>
</dbReference>
<dbReference type="SUPFAM" id="SSF52172">
    <property type="entry name" value="CheY-like"/>
    <property type="match status" value="1"/>
</dbReference>
<feature type="domain" description="Response regulatory" evidence="8">
    <location>
        <begin position="3"/>
        <end position="117"/>
    </location>
</feature>
<dbReference type="GO" id="GO:0000156">
    <property type="term" value="F:phosphorelay response regulator activity"/>
    <property type="evidence" value="ECO:0007669"/>
    <property type="project" value="TreeGrafter"/>
</dbReference>
<keyword evidence="5" id="KW-0804">Transcription</keyword>
<feature type="modified residue" description="4-aspartylphosphate" evidence="6">
    <location>
        <position position="52"/>
    </location>
</feature>
<dbReference type="InterPro" id="IPR001867">
    <property type="entry name" value="OmpR/PhoB-type_DNA-bd"/>
</dbReference>
<feature type="DNA-binding region" description="OmpR/PhoB-type" evidence="7">
    <location>
        <begin position="126"/>
        <end position="221"/>
    </location>
</feature>
<dbReference type="GO" id="GO:0006355">
    <property type="term" value="P:regulation of DNA-templated transcription"/>
    <property type="evidence" value="ECO:0007669"/>
    <property type="project" value="InterPro"/>
</dbReference>
<evidence type="ECO:0000256" key="2">
    <source>
        <dbReference type="ARBA" id="ARBA00023012"/>
    </source>
</evidence>
<organism evidence="10 11">
    <name type="scientific">Erysipelothrix inopinata</name>
    <dbReference type="NCBI Taxonomy" id="225084"/>
    <lineage>
        <taxon>Bacteria</taxon>
        <taxon>Bacillati</taxon>
        <taxon>Bacillota</taxon>
        <taxon>Erysipelotrichia</taxon>
        <taxon>Erysipelotrichales</taxon>
        <taxon>Erysipelotrichaceae</taxon>
        <taxon>Erysipelothrix</taxon>
    </lineage>
</organism>
<dbReference type="Pfam" id="PF00486">
    <property type="entry name" value="Trans_reg_C"/>
    <property type="match status" value="1"/>
</dbReference>
<proteinExistence type="predicted"/>
<keyword evidence="3" id="KW-0805">Transcription regulation</keyword>
<dbReference type="InterPro" id="IPR036388">
    <property type="entry name" value="WH-like_DNA-bd_sf"/>
</dbReference>
<keyword evidence="11" id="KW-1185">Reference proteome</keyword>
<dbReference type="InterPro" id="IPR011006">
    <property type="entry name" value="CheY-like_superfamily"/>
</dbReference>
<sequence>MYKILIVDDNVKFAEFLQMALTNETMEADIVFEPVSALQAIANNNYDLMISDLHLPDINGVQLAKSIRTMKPKIKVIILTGQPTENSELESIYYNVDHYIEKSKSINIIYNYVENLLQRDISNEEQSTLYSKSENILINLTEHSVMKDNEEYDLTPSEFKLLTLFLKNKSITLSRETISQELFGYFDPKSRSIDVHLKNLRSKMSITSISTIHGIGFKWNEE</sequence>
<dbReference type="GO" id="GO:0005829">
    <property type="term" value="C:cytosol"/>
    <property type="evidence" value="ECO:0007669"/>
    <property type="project" value="TreeGrafter"/>
</dbReference>
<evidence type="ECO:0000313" key="10">
    <source>
        <dbReference type="EMBL" id="QNN61308.1"/>
    </source>
</evidence>
<evidence type="ECO:0000256" key="4">
    <source>
        <dbReference type="ARBA" id="ARBA00023125"/>
    </source>
</evidence>
<keyword evidence="1 6" id="KW-0597">Phosphoprotein</keyword>
<dbReference type="Gene3D" id="1.10.10.10">
    <property type="entry name" value="Winged helix-like DNA-binding domain superfamily/Winged helix DNA-binding domain"/>
    <property type="match status" value="1"/>
</dbReference>